<dbReference type="EnsemblMetazoa" id="HelroT158746">
    <property type="protein sequence ID" value="HelroP158746"/>
    <property type="gene ID" value="HelroG158746"/>
</dbReference>
<dbReference type="Proteomes" id="UP000015101">
    <property type="component" value="Unassembled WGS sequence"/>
</dbReference>
<reference evidence="2" key="3">
    <citation type="submission" date="2015-06" db="UniProtKB">
        <authorList>
            <consortium name="EnsemblMetazoa"/>
        </authorList>
    </citation>
    <scope>IDENTIFICATION</scope>
</reference>
<dbReference type="KEGG" id="hro:HELRODRAFT_158746"/>
<dbReference type="EMBL" id="KB095811">
    <property type="protein sequence ID" value="ESO12266.1"/>
    <property type="molecule type" value="Genomic_DNA"/>
</dbReference>
<sequence length="103" mass="11427">MCHSAAGQCDVCNEGYVLDRIGYTCTACGDNCLSCNLNGAGKCDLSKCRTGSEIETNSVYDPANKLCQGDRKLLMEKLKLQILILPLYFYQKFLTFIVCKILL</sequence>
<dbReference type="EMBL" id="AMQM01000122">
    <property type="status" value="NOT_ANNOTATED_CDS"/>
    <property type="molecule type" value="Genomic_DNA"/>
</dbReference>
<evidence type="ECO:0000313" key="1">
    <source>
        <dbReference type="EMBL" id="ESO12266.1"/>
    </source>
</evidence>
<reference evidence="1 3" key="2">
    <citation type="journal article" date="2013" name="Nature">
        <title>Insights into bilaterian evolution from three spiralian genomes.</title>
        <authorList>
            <person name="Simakov O."/>
            <person name="Marletaz F."/>
            <person name="Cho S.J."/>
            <person name="Edsinger-Gonzales E."/>
            <person name="Havlak P."/>
            <person name="Hellsten U."/>
            <person name="Kuo D.H."/>
            <person name="Larsson T."/>
            <person name="Lv J."/>
            <person name="Arendt D."/>
            <person name="Savage R."/>
            <person name="Osoegawa K."/>
            <person name="de Jong P."/>
            <person name="Grimwood J."/>
            <person name="Chapman J.A."/>
            <person name="Shapiro H."/>
            <person name="Aerts A."/>
            <person name="Otillar R.P."/>
            <person name="Terry A.Y."/>
            <person name="Boore J.L."/>
            <person name="Grigoriev I.V."/>
            <person name="Lindberg D.R."/>
            <person name="Seaver E.C."/>
            <person name="Weisblat D.A."/>
            <person name="Putnam N.H."/>
            <person name="Rokhsar D.S."/>
        </authorList>
    </citation>
    <scope>NUCLEOTIDE SEQUENCE</scope>
</reference>
<name>T1EN70_HELRO</name>
<organism evidence="2 3">
    <name type="scientific">Helobdella robusta</name>
    <name type="common">Californian leech</name>
    <dbReference type="NCBI Taxonomy" id="6412"/>
    <lineage>
        <taxon>Eukaryota</taxon>
        <taxon>Metazoa</taxon>
        <taxon>Spiralia</taxon>
        <taxon>Lophotrochozoa</taxon>
        <taxon>Annelida</taxon>
        <taxon>Clitellata</taxon>
        <taxon>Hirudinea</taxon>
        <taxon>Rhynchobdellida</taxon>
        <taxon>Glossiphoniidae</taxon>
        <taxon>Helobdella</taxon>
    </lineage>
</organism>
<dbReference type="InParanoid" id="T1EN70"/>
<dbReference type="HOGENOM" id="CLU_2266590_0_0_1"/>
<reference evidence="3" key="1">
    <citation type="submission" date="2012-12" db="EMBL/GenBank/DDBJ databases">
        <authorList>
            <person name="Hellsten U."/>
            <person name="Grimwood J."/>
            <person name="Chapman J.A."/>
            <person name="Shapiro H."/>
            <person name="Aerts A."/>
            <person name="Otillar R.P."/>
            <person name="Terry A.Y."/>
            <person name="Boore J.L."/>
            <person name="Simakov O."/>
            <person name="Marletaz F."/>
            <person name="Cho S.-J."/>
            <person name="Edsinger-Gonzales E."/>
            <person name="Havlak P."/>
            <person name="Kuo D.-H."/>
            <person name="Larsson T."/>
            <person name="Lv J."/>
            <person name="Arendt D."/>
            <person name="Savage R."/>
            <person name="Osoegawa K."/>
            <person name="de Jong P."/>
            <person name="Lindberg D.R."/>
            <person name="Seaver E.C."/>
            <person name="Weisblat D.A."/>
            <person name="Putnam N.H."/>
            <person name="Grigoriev I.V."/>
            <person name="Rokhsar D.S."/>
        </authorList>
    </citation>
    <scope>NUCLEOTIDE SEQUENCE</scope>
</reference>
<gene>
    <name evidence="2" type="primary">20198020</name>
    <name evidence="1" type="ORF">HELRODRAFT_158746</name>
</gene>
<evidence type="ECO:0000313" key="2">
    <source>
        <dbReference type="EnsemblMetazoa" id="HelroP158746"/>
    </source>
</evidence>
<protein>
    <submittedName>
        <fullName evidence="1 2">Uncharacterized protein</fullName>
    </submittedName>
</protein>
<dbReference type="CTD" id="20198020"/>
<dbReference type="GeneID" id="20198020"/>
<accession>T1EN70</accession>
<dbReference type="SUPFAM" id="SSF57184">
    <property type="entry name" value="Growth factor receptor domain"/>
    <property type="match status" value="1"/>
</dbReference>
<keyword evidence="3" id="KW-1185">Reference proteome</keyword>
<dbReference type="RefSeq" id="XP_009008986.1">
    <property type="nucleotide sequence ID" value="XM_009010738.1"/>
</dbReference>
<dbReference type="AlphaFoldDB" id="T1EN70"/>
<proteinExistence type="predicted"/>
<evidence type="ECO:0000313" key="3">
    <source>
        <dbReference type="Proteomes" id="UP000015101"/>
    </source>
</evidence>
<dbReference type="InterPro" id="IPR009030">
    <property type="entry name" value="Growth_fac_rcpt_cys_sf"/>
</dbReference>